<dbReference type="InterPro" id="IPR005119">
    <property type="entry name" value="LysR_subst-bd"/>
</dbReference>
<protein>
    <submittedName>
        <fullName evidence="6">LysR family transcriptional regulator</fullName>
    </submittedName>
</protein>
<dbReference type="InterPro" id="IPR036390">
    <property type="entry name" value="WH_DNA-bd_sf"/>
</dbReference>
<dbReference type="Gene3D" id="3.40.190.10">
    <property type="entry name" value="Periplasmic binding protein-like II"/>
    <property type="match status" value="2"/>
</dbReference>
<name>A0A084E209_SPHYA</name>
<evidence type="ECO:0000256" key="3">
    <source>
        <dbReference type="ARBA" id="ARBA00023125"/>
    </source>
</evidence>
<evidence type="ECO:0000259" key="5">
    <source>
        <dbReference type="PROSITE" id="PS50931"/>
    </source>
</evidence>
<dbReference type="InterPro" id="IPR000847">
    <property type="entry name" value="LysR_HTH_N"/>
</dbReference>
<dbReference type="EMBL" id="CP053023">
    <property type="protein sequence ID" value="QJR06152.1"/>
    <property type="molecule type" value="Genomic_DNA"/>
</dbReference>
<keyword evidence="2" id="KW-0805">Transcription regulation</keyword>
<geneLocation type="plasmid" evidence="7">
    <name>p-B-Sy</name>
</geneLocation>
<evidence type="ECO:0000256" key="1">
    <source>
        <dbReference type="ARBA" id="ARBA00009437"/>
    </source>
</evidence>
<dbReference type="EMBL" id="JGVR01000083">
    <property type="protein sequence ID" value="KEZ12001.1"/>
    <property type="molecule type" value="Genomic_DNA"/>
</dbReference>
<evidence type="ECO:0000256" key="4">
    <source>
        <dbReference type="ARBA" id="ARBA00023163"/>
    </source>
</evidence>
<dbReference type="FunFam" id="1.10.10.10:FF:000001">
    <property type="entry name" value="LysR family transcriptional regulator"/>
    <property type="match status" value="1"/>
</dbReference>
<dbReference type="PRINTS" id="PR00039">
    <property type="entry name" value="HTHLYSR"/>
</dbReference>
<dbReference type="GO" id="GO:0003677">
    <property type="term" value="F:DNA binding"/>
    <property type="evidence" value="ECO:0007669"/>
    <property type="project" value="UniProtKB-KW"/>
</dbReference>
<dbReference type="PROSITE" id="PS50931">
    <property type="entry name" value="HTH_LYSR"/>
    <property type="match status" value="1"/>
</dbReference>
<dbReference type="PANTHER" id="PTHR30346:SF0">
    <property type="entry name" value="HCA OPERON TRANSCRIPTIONAL ACTIVATOR HCAR"/>
    <property type="match status" value="1"/>
</dbReference>
<evidence type="ECO:0000313" key="8">
    <source>
        <dbReference type="Proteomes" id="UP000028534"/>
    </source>
</evidence>
<dbReference type="PANTHER" id="PTHR30346">
    <property type="entry name" value="TRANSCRIPTIONAL DUAL REGULATOR HCAR-RELATED"/>
    <property type="match status" value="1"/>
</dbReference>
<reference evidence="7 9" key="2">
    <citation type="submission" date="2020-04" db="EMBL/GenBank/DDBJ databases">
        <title>The Whole Genome Analysis of High salt-tolerant Sphingobium yanoikuyae YC-XJ2 with Aryl organophosphorus flame retardants (aryl-OPFRs)-degrading capacity and characteristics of Related phosphotriesterase.</title>
        <authorList>
            <person name="Li X."/>
        </authorList>
    </citation>
    <scope>NUCLEOTIDE SEQUENCE [LARGE SCALE GENOMIC DNA]</scope>
    <source>
        <strain evidence="7 9">YC-XJ2</strain>
        <plasmid evidence="7">p-B-Sy</plasmid>
        <plasmid evidence="9">p-b-sy</plasmid>
    </source>
</reference>
<dbReference type="GO" id="GO:0003700">
    <property type="term" value="F:DNA-binding transcription factor activity"/>
    <property type="evidence" value="ECO:0007669"/>
    <property type="project" value="InterPro"/>
</dbReference>
<sequence>MEFRQLRYFLAVAEELHFGRAATRLDMAQPPLSRQIASLEESLGVQLFDRSRSQIRLTQAGVVLQDHARQILDRMDTAQRETRLVGAGGAGRLRIAFVGSASHGLLPMLIKSFRSVYPEVELALSALNNAELHRALITREIDIAVARPELKDEEFRQQLLCREKLILALPDSSPLVAEDNITFADLSGQTFVLYPRRPRPSYADVVLDICEREGVKPGGLELTQDFQSAISLVSVGVGLSVVPESVSRTTRPGVIYRPYVGHNPGTALTVHSRLDNRAPQVLNFMEITRKFTRTAQAAVTRAE</sequence>
<evidence type="ECO:0000313" key="6">
    <source>
        <dbReference type="EMBL" id="KEZ12001.1"/>
    </source>
</evidence>
<dbReference type="Proteomes" id="UP000028534">
    <property type="component" value="Unassembled WGS sequence"/>
</dbReference>
<dbReference type="Pfam" id="PF00126">
    <property type="entry name" value="HTH_1"/>
    <property type="match status" value="1"/>
</dbReference>
<feature type="domain" description="HTH lysR-type" evidence="5">
    <location>
        <begin position="1"/>
        <end position="58"/>
    </location>
</feature>
<organism evidence="6 8">
    <name type="scientific">Sphingobium yanoikuyae</name>
    <name type="common">Sphingomonas yanoikuyae</name>
    <dbReference type="NCBI Taxonomy" id="13690"/>
    <lineage>
        <taxon>Bacteria</taxon>
        <taxon>Pseudomonadati</taxon>
        <taxon>Pseudomonadota</taxon>
        <taxon>Alphaproteobacteria</taxon>
        <taxon>Sphingomonadales</taxon>
        <taxon>Sphingomonadaceae</taxon>
        <taxon>Sphingobium</taxon>
    </lineage>
</organism>
<accession>A0A084E209</accession>
<keyword evidence="4" id="KW-0804">Transcription</keyword>
<evidence type="ECO:0000256" key="2">
    <source>
        <dbReference type="ARBA" id="ARBA00023015"/>
    </source>
</evidence>
<dbReference type="Pfam" id="PF03466">
    <property type="entry name" value="LysR_substrate"/>
    <property type="match status" value="1"/>
</dbReference>
<dbReference type="GO" id="GO:0032993">
    <property type="term" value="C:protein-DNA complex"/>
    <property type="evidence" value="ECO:0007669"/>
    <property type="project" value="TreeGrafter"/>
</dbReference>
<dbReference type="AlphaFoldDB" id="A0A084E209"/>
<dbReference type="CDD" id="cd08414">
    <property type="entry name" value="PBP2_LTTR_aromatics_like"/>
    <property type="match status" value="1"/>
</dbReference>
<dbReference type="eggNOG" id="COG0583">
    <property type="taxonomic scope" value="Bacteria"/>
</dbReference>
<dbReference type="SUPFAM" id="SSF53850">
    <property type="entry name" value="Periplasmic binding protein-like II"/>
    <property type="match status" value="1"/>
</dbReference>
<proteinExistence type="inferred from homology"/>
<dbReference type="RefSeq" id="WP_037523462.1">
    <property type="nucleotide sequence ID" value="NZ_CP053023.1"/>
</dbReference>
<gene>
    <name evidence="6" type="ORF">CP98_05284</name>
    <name evidence="7" type="ORF">HH800_28525</name>
</gene>
<geneLocation type="plasmid" evidence="9">
    <name>p-b-sy</name>
</geneLocation>
<keyword evidence="3" id="KW-0238">DNA-binding</keyword>
<reference evidence="6 8" key="1">
    <citation type="submission" date="2014-03" db="EMBL/GenBank/DDBJ databases">
        <title>Genome sequence of Sphingobium yanoikuyae B1.</title>
        <authorList>
            <person name="Gan H.M."/>
            <person name="Gan H.Y."/>
            <person name="Savka M.A."/>
        </authorList>
    </citation>
    <scope>NUCLEOTIDE SEQUENCE [LARGE SCALE GENOMIC DNA]</scope>
    <source>
        <strain evidence="6 8">B1</strain>
    </source>
</reference>
<dbReference type="SUPFAM" id="SSF46785">
    <property type="entry name" value="Winged helix' DNA-binding domain"/>
    <property type="match status" value="1"/>
</dbReference>
<dbReference type="Gene3D" id="1.10.10.10">
    <property type="entry name" value="Winged helix-like DNA-binding domain superfamily/Winged helix DNA-binding domain"/>
    <property type="match status" value="1"/>
</dbReference>
<evidence type="ECO:0000313" key="7">
    <source>
        <dbReference type="EMBL" id="QJR06152.1"/>
    </source>
</evidence>
<dbReference type="PATRIC" id="fig|13690.10.peg.5479"/>
<dbReference type="Proteomes" id="UP000502611">
    <property type="component" value="Plasmid p-B-Sy"/>
</dbReference>
<dbReference type="InterPro" id="IPR036388">
    <property type="entry name" value="WH-like_DNA-bd_sf"/>
</dbReference>
<evidence type="ECO:0000313" key="9">
    <source>
        <dbReference type="Proteomes" id="UP000502611"/>
    </source>
</evidence>
<comment type="similarity">
    <text evidence="1">Belongs to the LysR transcriptional regulatory family.</text>
</comment>
<keyword evidence="7" id="KW-0614">Plasmid</keyword>